<evidence type="ECO:0000313" key="3">
    <source>
        <dbReference type="EMBL" id="CAB4702564.1"/>
    </source>
</evidence>
<dbReference type="InterPro" id="IPR036366">
    <property type="entry name" value="PGBDSf"/>
</dbReference>
<dbReference type="EMBL" id="CAFBQP010000002">
    <property type="protein sequence ID" value="CAB5051402.1"/>
    <property type="molecule type" value="Genomic_DNA"/>
</dbReference>
<evidence type="ECO:0000256" key="1">
    <source>
        <dbReference type="SAM" id="MobiDB-lite"/>
    </source>
</evidence>
<dbReference type="EMBL" id="CAEZYY010000021">
    <property type="protein sequence ID" value="CAB4759632.1"/>
    <property type="molecule type" value="Genomic_DNA"/>
</dbReference>
<protein>
    <submittedName>
        <fullName evidence="3">Unannotated protein</fullName>
    </submittedName>
</protein>
<evidence type="ECO:0000259" key="2">
    <source>
        <dbReference type="Pfam" id="PF01471"/>
    </source>
</evidence>
<reference evidence="3" key="1">
    <citation type="submission" date="2020-05" db="EMBL/GenBank/DDBJ databases">
        <authorList>
            <person name="Chiriac C."/>
            <person name="Salcher M."/>
            <person name="Ghai R."/>
            <person name="Kavagutti S V."/>
        </authorList>
    </citation>
    <scope>NUCLEOTIDE SEQUENCE</scope>
</reference>
<feature type="domain" description="Peptidoglycan binding-like" evidence="2">
    <location>
        <begin position="234"/>
        <end position="286"/>
    </location>
</feature>
<evidence type="ECO:0000313" key="6">
    <source>
        <dbReference type="EMBL" id="CAB5051402.1"/>
    </source>
</evidence>
<name>A0A6J6Q370_9ZZZZ</name>
<dbReference type="InterPro" id="IPR002477">
    <property type="entry name" value="Peptidoglycan-bd-like"/>
</dbReference>
<dbReference type="AlphaFoldDB" id="A0A6J6Q370"/>
<feature type="region of interest" description="Disordered" evidence="1">
    <location>
        <begin position="87"/>
        <end position="178"/>
    </location>
</feature>
<feature type="compositionally biased region" description="Low complexity" evidence="1">
    <location>
        <begin position="87"/>
        <end position="103"/>
    </location>
</feature>
<feature type="compositionally biased region" description="Gly residues" evidence="1">
    <location>
        <begin position="156"/>
        <end position="173"/>
    </location>
</feature>
<dbReference type="EMBL" id="CAEZXX010000034">
    <property type="protein sequence ID" value="CAB4702564.1"/>
    <property type="molecule type" value="Genomic_DNA"/>
</dbReference>
<organism evidence="3">
    <name type="scientific">freshwater metagenome</name>
    <dbReference type="NCBI Taxonomy" id="449393"/>
    <lineage>
        <taxon>unclassified sequences</taxon>
        <taxon>metagenomes</taxon>
        <taxon>ecological metagenomes</taxon>
    </lineage>
</organism>
<proteinExistence type="predicted"/>
<dbReference type="Pfam" id="PF01471">
    <property type="entry name" value="PG_binding_1"/>
    <property type="match status" value="1"/>
</dbReference>
<gene>
    <name evidence="3" type="ORF">UFOPK2602_00672</name>
    <name evidence="4" type="ORF">UFOPK2806_01563</name>
    <name evidence="5" type="ORF">UFOPK3417_01080</name>
    <name evidence="6" type="ORF">UFOPK4306_00072</name>
</gene>
<sequence>MSLMSTGSRAALRAVAGLIAAAAVIVAAVLVVSRATESGTSAPVTTVSPLSPATVTRGALVKTDKVDGTLQYSDTLTVWHRISGQPARTTSASAASTAPAGGRNAVPQGGLPRAPHRASADSVTTTTACTPSSTAPSSSAPPSSAVAPATAAPCSSGGGGRGGGGATRPGGGSSRSSGSAAASIARVTQIVTSIVATGTTIGNGDVLYTIDSQPVLALIGAIPEWRTVSVSSANGSDIKQLEQALVDLGYDPDGTVTVDEKFDATTEAMVKRWQTGLGITASGTVTLGSVVFIPKTSTVAAVARAVGDSVGDADVMLTLAGASQRVIIDVPAGDEQYFVPGLSVRLSAGGTGTVELLQSVNRNSTAVVQAVIVPDTPIASVDNGTTVTVNADLQVATDVFVVPAQALVSRLDGSYALQVQAADRSVSWLSVTLVGVAGLDAGVIGTGLVDGLTVLAPSA</sequence>
<dbReference type="SUPFAM" id="SSF47090">
    <property type="entry name" value="PGBD-like"/>
    <property type="match status" value="1"/>
</dbReference>
<dbReference type="Gene3D" id="1.10.101.10">
    <property type="entry name" value="PGBD-like superfamily/PGBD"/>
    <property type="match status" value="1"/>
</dbReference>
<dbReference type="InterPro" id="IPR036365">
    <property type="entry name" value="PGBD-like_sf"/>
</dbReference>
<evidence type="ECO:0000313" key="4">
    <source>
        <dbReference type="EMBL" id="CAB4759632.1"/>
    </source>
</evidence>
<evidence type="ECO:0000313" key="5">
    <source>
        <dbReference type="EMBL" id="CAB4877513.1"/>
    </source>
</evidence>
<feature type="compositionally biased region" description="Low complexity" evidence="1">
    <location>
        <begin position="120"/>
        <end position="155"/>
    </location>
</feature>
<accession>A0A6J6Q370</accession>
<dbReference type="EMBL" id="CAFBLR010000097">
    <property type="protein sequence ID" value="CAB4877513.1"/>
    <property type="molecule type" value="Genomic_DNA"/>
</dbReference>